<evidence type="ECO:0000256" key="8">
    <source>
        <dbReference type="ARBA" id="ARBA00023136"/>
    </source>
</evidence>
<dbReference type="PANTHER" id="PTHR13036">
    <property type="entry name" value="BETA1,4 MANNOSYLTRANSFERASE"/>
    <property type="match status" value="1"/>
</dbReference>
<evidence type="ECO:0000256" key="3">
    <source>
        <dbReference type="ARBA" id="ARBA00022676"/>
    </source>
</evidence>
<feature type="signal peptide" evidence="10">
    <location>
        <begin position="1"/>
        <end position="22"/>
    </location>
</feature>
<keyword evidence="8 9" id="KW-0472">Membrane</keyword>
<evidence type="ECO:0000256" key="5">
    <source>
        <dbReference type="ARBA" id="ARBA00022692"/>
    </source>
</evidence>
<evidence type="ECO:0000256" key="1">
    <source>
        <dbReference type="ARBA" id="ARBA00004389"/>
    </source>
</evidence>
<keyword evidence="3" id="KW-0328">Glycosyltransferase</keyword>
<reference evidence="11 12" key="1">
    <citation type="submission" date="2021-06" db="EMBL/GenBank/DDBJ databases">
        <authorList>
            <person name="Palmer J.M."/>
        </authorList>
    </citation>
    <scope>NUCLEOTIDE SEQUENCE [LARGE SCALE GENOMIC DNA]</scope>
    <source>
        <strain evidence="11 12">CL_MEX2019</strain>
        <tissue evidence="11">Muscle</tissue>
    </source>
</reference>
<keyword evidence="10" id="KW-0732">Signal</keyword>
<evidence type="ECO:0000256" key="7">
    <source>
        <dbReference type="ARBA" id="ARBA00022989"/>
    </source>
</evidence>
<feature type="transmembrane region" description="Helical" evidence="9">
    <location>
        <begin position="32"/>
        <end position="52"/>
    </location>
</feature>
<dbReference type="EMBL" id="JAHUTJ010075340">
    <property type="protein sequence ID" value="MED6294147.1"/>
    <property type="molecule type" value="Genomic_DNA"/>
</dbReference>
<evidence type="ECO:0000256" key="2">
    <source>
        <dbReference type="ARBA" id="ARBA00004922"/>
    </source>
</evidence>
<gene>
    <name evidence="11" type="ORF">CHARACLAT_018134</name>
</gene>
<comment type="caution">
    <text evidence="11">The sequence shown here is derived from an EMBL/GenBank/DDBJ whole genome shotgun (WGS) entry which is preliminary data.</text>
</comment>
<comment type="pathway">
    <text evidence="2">Protein modification; protein glycosylation.</text>
</comment>
<evidence type="ECO:0000256" key="10">
    <source>
        <dbReference type="SAM" id="SignalP"/>
    </source>
</evidence>
<evidence type="ECO:0000256" key="4">
    <source>
        <dbReference type="ARBA" id="ARBA00022679"/>
    </source>
</evidence>
<evidence type="ECO:0008006" key="13">
    <source>
        <dbReference type="Google" id="ProtNLM"/>
    </source>
</evidence>
<protein>
    <recommendedName>
        <fullName evidence="13">Chitobiosyldiphosphodolichol beta-mannosyltransferase</fullName>
    </recommendedName>
</protein>
<evidence type="ECO:0000256" key="6">
    <source>
        <dbReference type="ARBA" id="ARBA00022824"/>
    </source>
</evidence>
<comment type="subcellular location">
    <subcellularLocation>
        <location evidence="1">Endoplasmic reticulum membrane</location>
        <topology evidence="1">Single-pass membrane protein</topology>
    </subcellularLocation>
</comment>
<dbReference type="Proteomes" id="UP001352852">
    <property type="component" value="Unassembled WGS sequence"/>
</dbReference>
<feature type="chain" id="PRO_5047416813" description="Chitobiosyldiphosphodolichol beta-mannosyltransferase" evidence="10">
    <location>
        <begin position="23"/>
        <end position="296"/>
    </location>
</feature>
<keyword evidence="6" id="KW-0256">Endoplasmic reticulum</keyword>
<keyword evidence="7 9" id="KW-1133">Transmembrane helix</keyword>
<keyword evidence="4" id="KW-0808">Transferase</keyword>
<accession>A0ABU7F3Z8</accession>
<keyword evidence="12" id="KW-1185">Reference proteome</keyword>
<evidence type="ECO:0000313" key="12">
    <source>
        <dbReference type="Proteomes" id="UP001352852"/>
    </source>
</evidence>
<dbReference type="InterPro" id="IPR026051">
    <property type="entry name" value="ALG1-like"/>
</dbReference>
<proteinExistence type="predicted"/>
<dbReference type="PANTHER" id="PTHR13036:SF0">
    <property type="entry name" value="CHITOBIOSYLDIPHOSPHODOLICHOL BETA-MANNOSYLTRANSFERASE"/>
    <property type="match status" value="1"/>
</dbReference>
<sequence length="296" mass="32592">MATRGSTVALLAVLAVVFAGLASYFVTDSGLSCPGVCLAVVAGILLTCLRRLRQRDGGSDRRVCVLVLGDIGRSPRMQYHALSLSKHGYQVTFVGFLDSKPHQDVLSEEKIRIVAISEVKGVQAGPKLLTYVTKTIVQSVQILHVLLSMELQAHILMQNPPGLPGVAVAWVVCVLRGSTFVIDWHNYGYTIMALSLGASHPVVQLAKWSVPSTFIFQPRFYGAYWLLVNIFPTSRAVVPKVWPRGHLQHLCGPRPQFKNDPPANGAIADVCLLKCKRLASTQSLYWPWFFPFILTQ</sequence>
<evidence type="ECO:0000256" key="9">
    <source>
        <dbReference type="SAM" id="Phobius"/>
    </source>
</evidence>
<keyword evidence="5 9" id="KW-0812">Transmembrane</keyword>
<name>A0ABU7F3Z8_9TELE</name>
<organism evidence="11 12">
    <name type="scientific">Characodon lateralis</name>
    <dbReference type="NCBI Taxonomy" id="208331"/>
    <lineage>
        <taxon>Eukaryota</taxon>
        <taxon>Metazoa</taxon>
        <taxon>Chordata</taxon>
        <taxon>Craniata</taxon>
        <taxon>Vertebrata</taxon>
        <taxon>Euteleostomi</taxon>
        <taxon>Actinopterygii</taxon>
        <taxon>Neopterygii</taxon>
        <taxon>Teleostei</taxon>
        <taxon>Neoteleostei</taxon>
        <taxon>Acanthomorphata</taxon>
        <taxon>Ovalentaria</taxon>
        <taxon>Atherinomorphae</taxon>
        <taxon>Cyprinodontiformes</taxon>
        <taxon>Goodeidae</taxon>
        <taxon>Characodon</taxon>
    </lineage>
</organism>
<evidence type="ECO:0000313" key="11">
    <source>
        <dbReference type="EMBL" id="MED6294147.1"/>
    </source>
</evidence>